<keyword evidence="2" id="KW-0812">Transmembrane</keyword>
<keyword evidence="4" id="KW-1185">Reference proteome</keyword>
<organism evidence="3 4">
    <name type="scientific">Xenorhabdus aichiensis</name>
    <dbReference type="NCBI Taxonomy" id="3025874"/>
    <lineage>
        <taxon>Bacteria</taxon>
        <taxon>Pseudomonadati</taxon>
        <taxon>Pseudomonadota</taxon>
        <taxon>Gammaproteobacteria</taxon>
        <taxon>Enterobacterales</taxon>
        <taxon>Morganellaceae</taxon>
        <taxon>Xenorhabdus</taxon>
    </lineage>
</organism>
<gene>
    <name evidence="3" type="ORF">PSI22_11845</name>
</gene>
<dbReference type="Proteomes" id="UP001214757">
    <property type="component" value="Unassembled WGS sequence"/>
</dbReference>
<reference evidence="3 4" key="1">
    <citation type="submission" date="2023-02" db="EMBL/GenBank/DDBJ databases">
        <title>Entomopathogenic bacteria.</title>
        <authorList>
            <person name="Machado R.A."/>
        </authorList>
    </citation>
    <scope>NUCLEOTIDE SEQUENCE [LARGE SCALE GENOMIC DNA]</scope>
    <source>
        <strain evidence="3 4">XENO-7</strain>
    </source>
</reference>
<keyword evidence="2" id="KW-1133">Transmembrane helix</keyword>
<feature type="transmembrane region" description="Helical" evidence="2">
    <location>
        <begin position="82"/>
        <end position="104"/>
    </location>
</feature>
<name>A0ABT5M434_9GAMM</name>
<feature type="transmembrane region" description="Helical" evidence="2">
    <location>
        <begin position="124"/>
        <end position="145"/>
    </location>
</feature>
<feature type="transmembrane region" description="Helical" evidence="2">
    <location>
        <begin position="157"/>
        <end position="175"/>
    </location>
</feature>
<keyword evidence="2" id="KW-0472">Membrane</keyword>
<keyword evidence="1" id="KW-0813">Transport</keyword>
<evidence type="ECO:0000256" key="2">
    <source>
        <dbReference type="SAM" id="Phobius"/>
    </source>
</evidence>
<evidence type="ECO:0000313" key="4">
    <source>
        <dbReference type="Proteomes" id="UP001214757"/>
    </source>
</evidence>
<evidence type="ECO:0000256" key="1">
    <source>
        <dbReference type="ARBA" id="ARBA00022448"/>
    </source>
</evidence>
<feature type="transmembrane region" description="Helical" evidence="2">
    <location>
        <begin position="43"/>
        <end position="61"/>
    </location>
</feature>
<evidence type="ECO:0000313" key="3">
    <source>
        <dbReference type="EMBL" id="MDC9622307.1"/>
    </source>
</evidence>
<dbReference type="EMBL" id="JAQRFO010000023">
    <property type="protein sequence ID" value="MDC9622307.1"/>
    <property type="molecule type" value="Genomic_DNA"/>
</dbReference>
<accession>A0ABT5M434</accession>
<dbReference type="InterPro" id="IPR002528">
    <property type="entry name" value="MATE_fam"/>
</dbReference>
<protein>
    <submittedName>
        <fullName evidence="3">MATE family efflux transporter</fullName>
    </submittedName>
</protein>
<dbReference type="RefSeq" id="WP_273579921.1">
    <property type="nucleotide sequence ID" value="NZ_JAQRFO010000023.1"/>
</dbReference>
<feature type="transmembrane region" description="Helical" evidence="2">
    <location>
        <begin position="21"/>
        <end position="37"/>
    </location>
</feature>
<dbReference type="Pfam" id="PF01554">
    <property type="entry name" value="MatE"/>
    <property type="match status" value="1"/>
</dbReference>
<dbReference type="InterPro" id="IPR050222">
    <property type="entry name" value="MATE_MdtK"/>
</dbReference>
<proteinExistence type="predicted"/>
<dbReference type="PANTHER" id="PTHR43298:SF2">
    <property type="entry name" value="FMN_FAD EXPORTER YEEO-RELATED"/>
    <property type="match status" value="1"/>
</dbReference>
<comment type="caution">
    <text evidence="3">The sequence shown here is derived from an EMBL/GenBank/DDBJ whole genome shotgun (WGS) entry which is preliminary data.</text>
</comment>
<dbReference type="PANTHER" id="PTHR43298">
    <property type="entry name" value="MULTIDRUG RESISTANCE PROTEIN NORM-RELATED"/>
    <property type="match status" value="1"/>
</dbReference>
<feature type="transmembrane region" description="Helical" evidence="2">
    <location>
        <begin position="187"/>
        <end position="206"/>
    </location>
</feature>
<sequence>MPELLKIGIPTAGTLGLENSLFNGCAWLMGALGAITLAAHQSLMQLVITSFTVPLGLMYAVSMRAGQASGAGNWHKVHSLSWIGNTLILLWSLFTITALLLIPNELLSLFLPSDVNQATEAKNIALMLVPFAALLCLLDGWQTMVCGLLRALKDAQITVIISGVSYWGIGLPLAWWLSQSSLGPDGVWWGMCSGLFIACFIMQIRLQMLLRQRMHISTKLEI</sequence>